<organism evidence="1 2">
    <name type="scientific">Gimesia algae</name>
    <dbReference type="NCBI Taxonomy" id="2527971"/>
    <lineage>
        <taxon>Bacteria</taxon>
        <taxon>Pseudomonadati</taxon>
        <taxon>Planctomycetota</taxon>
        <taxon>Planctomycetia</taxon>
        <taxon>Planctomycetales</taxon>
        <taxon>Planctomycetaceae</taxon>
        <taxon>Gimesia</taxon>
    </lineage>
</organism>
<name>A0A517VFJ2_9PLAN</name>
<evidence type="ECO:0000313" key="2">
    <source>
        <dbReference type="Proteomes" id="UP000316855"/>
    </source>
</evidence>
<dbReference type="RefSeq" id="WP_145228864.1">
    <property type="nucleotide sequence ID" value="NZ_CP036343.1"/>
</dbReference>
<evidence type="ECO:0000313" key="1">
    <source>
        <dbReference type="EMBL" id="QDT91756.1"/>
    </source>
</evidence>
<dbReference type="AlphaFoldDB" id="A0A517VFJ2"/>
<dbReference type="Proteomes" id="UP000316855">
    <property type="component" value="Chromosome"/>
</dbReference>
<protein>
    <submittedName>
        <fullName evidence="1">Uncharacterized protein</fullName>
    </submittedName>
</protein>
<reference evidence="1 2" key="1">
    <citation type="submission" date="2019-02" db="EMBL/GenBank/DDBJ databases">
        <title>Deep-cultivation of Planctomycetes and their phenomic and genomic characterization uncovers novel biology.</title>
        <authorList>
            <person name="Wiegand S."/>
            <person name="Jogler M."/>
            <person name="Boedeker C."/>
            <person name="Pinto D."/>
            <person name="Vollmers J."/>
            <person name="Rivas-Marin E."/>
            <person name="Kohn T."/>
            <person name="Peeters S.H."/>
            <person name="Heuer A."/>
            <person name="Rast P."/>
            <person name="Oberbeckmann S."/>
            <person name="Bunk B."/>
            <person name="Jeske O."/>
            <person name="Meyerdierks A."/>
            <person name="Storesund J.E."/>
            <person name="Kallscheuer N."/>
            <person name="Luecker S."/>
            <person name="Lage O.M."/>
            <person name="Pohl T."/>
            <person name="Merkel B.J."/>
            <person name="Hornburger P."/>
            <person name="Mueller R.-W."/>
            <person name="Bruemmer F."/>
            <person name="Labrenz M."/>
            <person name="Spormann A.M."/>
            <person name="Op den Camp H."/>
            <person name="Overmann J."/>
            <person name="Amann R."/>
            <person name="Jetten M.S.M."/>
            <person name="Mascher T."/>
            <person name="Medema M.H."/>
            <person name="Devos D.P."/>
            <person name="Kaster A.-K."/>
            <person name="Ovreas L."/>
            <person name="Rohde M."/>
            <person name="Galperin M.Y."/>
            <person name="Jogler C."/>
        </authorList>
    </citation>
    <scope>NUCLEOTIDE SEQUENCE [LARGE SCALE GENOMIC DNA]</scope>
    <source>
        <strain evidence="1 2">Pan161</strain>
    </source>
</reference>
<dbReference type="KEGG" id="gax:Pan161_34190"/>
<proteinExistence type="predicted"/>
<gene>
    <name evidence="1" type="ORF">Pan161_34190</name>
</gene>
<dbReference type="OrthoDB" id="6874909at2"/>
<accession>A0A517VFJ2</accession>
<dbReference type="EMBL" id="CP036343">
    <property type="protein sequence ID" value="QDT91756.1"/>
    <property type="molecule type" value="Genomic_DNA"/>
</dbReference>
<keyword evidence="2" id="KW-1185">Reference proteome</keyword>
<sequence>MGWLFTCGSTRRGLIEERTKGWERTNDDGLVITSTCLAHCYRGGSFSGVLWSVWERTFTKEGTESSPKQRWIQCDLLRHQNGDGWGYKDMEESCGPYFFSCPLKYLAMVPLEEFGGNAEWREQVVLHHQRQRNVGSGVQRSASDR</sequence>